<dbReference type="GO" id="GO:0016616">
    <property type="term" value="F:oxidoreductase activity, acting on the CH-OH group of donors, NAD or NADP as acceptor"/>
    <property type="evidence" value="ECO:0007669"/>
    <property type="project" value="InterPro"/>
</dbReference>
<feature type="compositionally biased region" description="Low complexity" evidence="4">
    <location>
        <begin position="336"/>
        <end position="353"/>
    </location>
</feature>
<feature type="region of interest" description="Disordered" evidence="4">
    <location>
        <begin position="336"/>
        <end position="358"/>
    </location>
</feature>
<evidence type="ECO:0000256" key="1">
    <source>
        <dbReference type="ARBA" id="ARBA00022857"/>
    </source>
</evidence>
<dbReference type="PANTHER" id="PTHR10366:SF749">
    <property type="entry name" value="NAD DEPENDENT EPIMERASE_DEHYDRATASE FAMILY PROTEIN, EXPRESSED"/>
    <property type="match status" value="1"/>
</dbReference>
<keyword evidence="1" id="KW-0521">NADP</keyword>
<dbReference type="EMBL" id="JAEACU010000003">
    <property type="protein sequence ID" value="KAH7538448.1"/>
    <property type="molecule type" value="Genomic_DNA"/>
</dbReference>
<dbReference type="GO" id="GO:0006694">
    <property type="term" value="P:steroid biosynthetic process"/>
    <property type="evidence" value="ECO:0007669"/>
    <property type="project" value="InterPro"/>
</dbReference>
<evidence type="ECO:0000256" key="4">
    <source>
        <dbReference type="SAM" id="MobiDB-lite"/>
    </source>
</evidence>
<gene>
    <name evidence="6" type="ORF">FEM48_Zijuj03G0200400</name>
</gene>
<dbReference type="Proteomes" id="UP000813462">
    <property type="component" value="Unassembled WGS sequence"/>
</dbReference>
<dbReference type="AlphaFoldDB" id="A0A978VSC3"/>
<name>A0A978VSC3_ZIZJJ</name>
<accession>A0A978VSC3</accession>
<comment type="caution">
    <text evidence="6">The sequence shown here is derived from an EMBL/GenBank/DDBJ whole genome shotgun (WGS) entry which is preliminary data.</text>
</comment>
<protein>
    <recommendedName>
        <fullName evidence="5">3-beta hydroxysteroid dehydrogenase/isomerase domain-containing protein</fullName>
    </recommendedName>
</protein>
<dbReference type="InterPro" id="IPR036291">
    <property type="entry name" value="NAD(P)-bd_dom_sf"/>
</dbReference>
<organism evidence="6 7">
    <name type="scientific">Ziziphus jujuba var. spinosa</name>
    <dbReference type="NCBI Taxonomy" id="714518"/>
    <lineage>
        <taxon>Eukaryota</taxon>
        <taxon>Viridiplantae</taxon>
        <taxon>Streptophyta</taxon>
        <taxon>Embryophyta</taxon>
        <taxon>Tracheophyta</taxon>
        <taxon>Spermatophyta</taxon>
        <taxon>Magnoliopsida</taxon>
        <taxon>eudicotyledons</taxon>
        <taxon>Gunneridae</taxon>
        <taxon>Pentapetalae</taxon>
        <taxon>rosids</taxon>
        <taxon>fabids</taxon>
        <taxon>Rosales</taxon>
        <taxon>Rhamnaceae</taxon>
        <taxon>Paliureae</taxon>
        <taxon>Ziziphus</taxon>
    </lineage>
</organism>
<evidence type="ECO:0000313" key="6">
    <source>
        <dbReference type="EMBL" id="KAH7538448.1"/>
    </source>
</evidence>
<keyword evidence="2 3" id="KW-0560">Oxidoreductase</keyword>
<evidence type="ECO:0000313" key="7">
    <source>
        <dbReference type="Proteomes" id="UP000813462"/>
    </source>
</evidence>
<evidence type="ECO:0000259" key="5">
    <source>
        <dbReference type="Pfam" id="PF01073"/>
    </source>
</evidence>
<dbReference type="PANTHER" id="PTHR10366">
    <property type="entry name" value="NAD DEPENDENT EPIMERASE/DEHYDRATASE"/>
    <property type="match status" value="1"/>
</dbReference>
<comment type="similarity">
    <text evidence="3">Belongs to the 3-beta-HSD family.</text>
</comment>
<sequence>MLRWRKVKKEEKEIQIAADSCGIAGKGPTVQGGRAEGPWLPLWSAAIFEGLLNFRLLIQEGPACSFCCNLLISHGSCVSRPNLSDCVRHGRLWTPGLNTGAPPPPQRLHCEWENVQGMACKNKRLRVFHADPLDYHSIIDALKGCSGLFYCFEPPSDQPSYDEFMAEVEVRAAHNVLEACAQTDSIQKVVFTSSATAVLWRDEGANASSSSCCDVDERNWTDINFCKKFKLWHALSKTLAEKTAWAMAMDRGLNMVSINGGLLMGPELSITNPYLKGAAEMYENGVFVTVDLKFIVDAHICVFEDISSYGRYLSFNHVITCNKDALHLAHMLLPPSSQSSTTTPPHTHNNTQTQSVSLEDTRVYPQRISNKKLNKLMVDFDTSLQLQVN</sequence>
<dbReference type="SUPFAM" id="SSF51735">
    <property type="entry name" value="NAD(P)-binding Rossmann-fold domains"/>
    <property type="match status" value="1"/>
</dbReference>
<proteinExistence type="inferred from homology"/>
<reference evidence="6" key="1">
    <citation type="journal article" date="2021" name="Front. Plant Sci.">
        <title>Chromosome-Scale Genome Assembly for Chinese Sour Jujube and Insights Into Its Genome Evolution and Domestication Signature.</title>
        <authorList>
            <person name="Shen L.-Y."/>
            <person name="Luo H."/>
            <person name="Wang X.-L."/>
            <person name="Wang X.-M."/>
            <person name="Qiu X.-J."/>
            <person name="Liu H."/>
            <person name="Zhou S.-S."/>
            <person name="Jia K.-H."/>
            <person name="Nie S."/>
            <person name="Bao Y.-T."/>
            <person name="Zhang R.-G."/>
            <person name="Yun Q.-Z."/>
            <person name="Chai Y.-H."/>
            <person name="Lu J.-Y."/>
            <person name="Li Y."/>
            <person name="Zhao S.-W."/>
            <person name="Mao J.-F."/>
            <person name="Jia S.-G."/>
            <person name="Mao Y.-M."/>
        </authorList>
    </citation>
    <scope>NUCLEOTIDE SEQUENCE</scope>
    <source>
        <strain evidence="6">AT0</strain>
        <tissue evidence="6">Leaf</tissue>
    </source>
</reference>
<feature type="domain" description="3-beta hydroxysteroid dehydrogenase/isomerase" evidence="5">
    <location>
        <begin position="124"/>
        <end position="243"/>
    </location>
</feature>
<dbReference type="InterPro" id="IPR050425">
    <property type="entry name" value="NAD(P)_dehydrat-like"/>
</dbReference>
<evidence type="ECO:0000256" key="3">
    <source>
        <dbReference type="RuleBase" id="RU004475"/>
    </source>
</evidence>
<evidence type="ECO:0000256" key="2">
    <source>
        <dbReference type="ARBA" id="ARBA00023002"/>
    </source>
</evidence>
<dbReference type="InterPro" id="IPR002225">
    <property type="entry name" value="3Beta_OHSteriod_DH/Estase"/>
</dbReference>
<dbReference type="Gene3D" id="3.40.50.720">
    <property type="entry name" value="NAD(P)-binding Rossmann-like Domain"/>
    <property type="match status" value="1"/>
</dbReference>
<dbReference type="Pfam" id="PF01073">
    <property type="entry name" value="3Beta_HSD"/>
    <property type="match status" value="1"/>
</dbReference>